<evidence type="ECO:0000259" key="16">
    <source>
        <dbReference type="Pfam" id="PF02563"/>
    </source>
</evidence>
<keyword evidence="3" id="KW-0813">Transport</keyword>
<dbReference type="GO" id="GO:0046930">
    <property type="term" value="C:pore complex"/>
    <property type="evidence" value="ECO:0007669"/>
    <property type="project" value="UniProtKB-KW"/>
</dbReference>
<evidence type="ECO:0000259" key="18">
    <source>
        <dbReference type="Pfam" id="PF22461"/>
    </source>
</evidence>
<feature type="chain" id="PRO_5018779417" evidence="15">
    <location>
        <begin position="23"/>
        <end position="376"/>
    </location>
</feature>
<comment type="subcellular location">
    <subcellularLocation>
        <location evidence="1">Cell outer membrane</location>
        <topology evidence="1">Multi-pass membrane protein</topology>
    </subcellularLocation>
</comment>
<dbReference type="GO" id="GO:0009279">
    <property type="term" value="C:cell outer membrane"/>
    <property type="evidence" value="ECO:0007669"/>
    <property type="project" value="UniProtKB-SubCell"/>
</dbReference>
<dbReference type="Pfam" id="PF10531">
    <property type="entry name" value="SLBB"/>
    <property type="match status" value="1"/>
</dbReference>
<feature type="domain" description="Soluble ligand binding" evidence="17">
    <location>
        <begin position="178"/>
        <end position="220"/>
    </location>
</feature>
<evidence type="ECO:0000256" key="1">
    <source>
        <dbReference type="ARBA" id="ARBA00004571"/>
    </source>
</evidence>
<keyword evidence="12" id="KW-0564">Palmitate</keyword>
<evidence type="ECO:0000313" key="20">
    <source>
        <dbReference type="Proteomes" id="UP000282837"/>
    </source>
</evidence>
<sequence length="376" mass="39405">MAQGKVGLALLGVALLSGCASLPISGPTGRQVFRATEEGGEPQFKIISVANVAQLPAAPASAPQFADDTLPSPTDLVGQGDVLDVQIYEAGVTLFAGSRVSAAGAASSTGSAQAERLPALRVDDKGEIFVPFVGRLRAAGHTTGELADMIRRGLRGLSQDPQVVVNLSQSLTNSVILGGELARPGRLVLSTNRETLSEVIALAGGYRGEAKDIAVQITRAGLRQEFRLAEVMSGPQSTMRVHPADRIDLIKRPQTFAVLGAAGRVEQLNFTAPANSLAEALAQAGGPNPNLGDAKAVFVFRFEKDGQGVEKPTVYHINMMNPGSVFLAQRFMMRDKDVLYVGNAAANQPSKLIQLVSQMFSPIVAVQGALVNTGTI</sequence>
<accession>A0A3S2X1H1</accession>
<dbReference type="GO" id="GO:0015159">
    <property type="term" value="F:polysaccharide transmembrane transporter activity"/>
    <property type="evidence" value="ECO:0007669"/>
    <property type="project" value="InterPro"/>
</dbReference>
<keyword evidence="9" id="KW-0406">Ion transport</keyword>
<keyword evidence="4" id="KW-1134">Transmembrane beta strand</keyword>
<gene>
    <name evidence="19" type="ORF">EOE18_16760</name>
</gene>
<evidence type="ECO:0000259" key="17">
    <source>
        <dbReference type="Pfam" id="PF10531"/>
    </source>
</evidence>
<evidence type="ECO:0000256" key="2">
    <source>
        <dbReference type="ARBA" id="ARBA00009450"/>
    </source>
</evidence>
<dbReference type="EMBL" id="SACO01000018">
    <property type="protein sequence ID" value="RVU03263.1"/>
    <property type="molecule type" value="Genomic_DNA"/>
</dbReference>
<dbReference type="Pfam" id="PF02563">
    <property type="entry name" value="Poly_export"/>
    <property type="match status" value="1"/>
</dbReference>
<keyword evidence="7 15" id="KW-0732">Signal</keyword>
<keyword evidence="5" id="KW-0762">Sugar transport</keyword>
<evidence type="ECO:0000256" key="14">
    <source>
        <dbReference type="ARBA" id="ARBA00023288"/>
    </source>
</evidence>
<keyword evidence="13" id="KW-0998">Cell outer membrane</keyword>
<evidence type="ECO:0000256" key="6">
    <source>
        <dbReference type="ARBA" id="ARBA00022692"/>
    </source>
</evidence>
<evidence type="ECO:0000256" key="7">
    <source>
        <dbReference type="ARBA" id="ARBA00022729"/>
    </source>
</evidence>
<proteinExistence type="inferred from homology"/>
<evidence type="ECO:0000256" key="9">
    <source>
        <dbReference type="ARBA" id="ARBA00023065"/>
    </source>
</evidence>
<dbReference type="GO" id="GO:0006811">
    <property type="term" value="P:monoatomic ion transport"/>
    <property type="evidence" value="ECO:0007669"/>
    <property type="project" value="UniProtKB-KW"/>
</dbReference>
<dbReference type="InterPro" id="IPR054765">
    <property type="entry name" value="SLBB_dom"/>
</dbReference>
<dbReference type="GO" id="GO:0015288">
    <property type="term" value="F:porin activity"/>
    <property type="evidence" value="ECO:0007669"/>
    <property type="project" value="UniProtKB-KW"/>
</dbReference>
<evidence type="ECO:0000313" key="19">
    <source>
        <dbReference type="EMBL" id="RVU03263.1"/>
    </source>
</evidence>
<reference evidence="19 20" key="1">
    <citation type="submission" date="2019-01" db="EMBL/GenBank/DDBJ databases">
        <authorList>
            <person name="Chen W.-M."/>
        </authorList>
    </citation>
    <scope>NUCLEOTIDE SEQUENCE [LARGE SCALE GENOMIC DNA]</scope>
    <source>
        <strain evidence="19 20">FSY-9</strain>
    </source>
</reference>
<dbReference type="OrthoDB" id="7198507at2"/>
<comment type="caution">
    <text evidence="19">The sequence shown here is derived from an EMBL/GenBank/DDBJ whole genome shotgun (WGS) entry which is preliminary data.</text>
</comment>
<dbReference type="AlphaFoldDB" id="A0A3S2X1H1"/>
<keyword evidence="6" id="KW-0812">Transmembrane</keyword>
<protein>
    <submittedName>
        <fullName evidence="19">Polysaccharide export protein</fullName>
    </submittedName>
</protein>
<organism evidence="19 20">
    <name type="scientific">Novosphingobium umbonatum</name>
    <dbReference type="NCBI Taxonomy" id="1908524"/>
    <lineage>
        <taxon>Bacteria</taxon>
        <taxon>Pseudomonadati</taxon>
        <taxon>Pseudomonadota</taxon>
        <taxon>Alphaproteobacteria</taxon>
        <taxon>Sphingomonadales</taxon>
        <taxon>Sphingomonadaceae</taxon>
        <taxon>Novosphingobium</taxon>
    </lineage>
</organism>
<evidence type="ECO:0000256" key="13">
    <source>
        <dbReference type="ARBA" id="ARBA00023237"/>
    </source>
</evidence>
<dbReference type="Gene3D" id="3.30.1950.10">
    <property type="entry name" value="wza like domain"/>
    <property type="match status" value="1"/>
</dbReference>
<evidence type="ECO:0000256" key="4">
    <source>
        <dbReference type="ARBA" id="ARBA00022452"/>
    </source>
</evidence>
<feature type="signal peptide" evidence="15">
    <location>
        <begin position="1"/>
        <end position="22"/>
    </location>
</feature>
<dbReference type="Pfam" id="PF22461">
    <property type="entry name" value="SLBB_2"/>
    <property type="match status" value="1"/>
</dbReference>
<comment type="similarity">
    <text evidence="2">Belongs to the BexD/CtrA/VexA family.</text>
</comment>
<dbReference type="Proteomes" id="UP000282837">
    <property type="component" value="Unassembled WGS sequence"/>
</dbReference>
<evidence type="ECO:0000256" key="10">
    <source>
        <dbReference type="ARBA" id="ARBA00023114"/>
    </source>
</evidence>
<dbReference type="Gene3D" id="3.10.560.10">
    <property type="entry name" value="Outer membrane lipoprotein wza domain like"/>
    <property type="match status" value="2"/>
</dbReference>
<dbReference type="InterPro" id="IPR003715">
    <property type="entry name" value="Poly_export_N"/>
</dbReference>
<dbReference type="PROSITE" id="PS51257">
    <property type="entry name" value="PROKAR_LIPOPROTEIN"/>
    <property type="match status" value="1"/>
</dbReference>
<feature type="domain" description="Polysaccharide export protein N-terminal" evidence="16">
    <location>
        <begin position="73"/>
        <end position="167"/>
    </location>
</feature>
<keyword evidence="14" id="KW-0449">Lipoprotein</keyword>
<dbReference type="InterPro" id="IPR049712">
    <property type="entry name" value="Poly_export"/>
</dbReference>
<dbReference type="PANTHER" id="PTHR33619:SF3">
    <property type="entry name" value="POLYSACCHARIDE EXPORT PROTEIN GFCE-RELATED"/>
    <property type="match status" value="1"/>
</dbReference>
<keyword evidence="11" id="KW-0472">Membrane</keyword>
<evidence type="ECO:0000256" key="5">
    <source>
        <dbReference type="ARBA" id="ARBA00022597"/>
    </source>
</evidence>
<dbReference type="PANTHER" id="PTHR33619">
    <property type="entry name" value="POLYSACCHARIDE EXPORT PROTEIN GFCE-RELATED"/>
    <property type="match status" value="1"/>
</dbReference>
<evidence type="ECO:0000256" key="3">
    <source>
        <dbReference type="ARBA" id="ARBA00022448"/>
    </source>
</evidence>
<keyword evidence="20" id="KW-1185">Reference proteome</keyword>
<keyword evidence="8" id="KW-0625">Polysaccharide transport</keyword>
<evidence type="ECO:0000256" key="11">
    <source>
        <dbReference type="ARBA" id="ARBA00023136"/>
    </source>
</evidence>
<evidence type="ECO:0000256" key="12">
    <source>
        <dbReference type="ARBA" id="ARBA00023139"/>
    </source>
</evidence>
<evidence type="ECO:0000256" key="15">
    <source>
        <dbReference type="SAM" id="SignalP"/>
    </source>
</evidence>
<feature type="domain" description="SLBB" evidence="18">
    <location>
        <begin position="254"/>
        <end position="341"/>
    </location>
</feature>
<keyword evidence="10" id="KW-0626">Porin</keyword>
<name>A0A3S2X1H1_9SPHN</name>
<evidence type="ECO:0000256" key="8">
    <source>
        <dbReference type="ARBA" id="ARBA00023047"/>
    </source>
</evidence>
<dbReference type="InterPro" id="IPR019554">
    <property type="entry name" value="Soluble_ligand-bd"/>
</dbReference>